<evidence type="ECO:0000313" key="3">
    <source>
        <dbReference type="Proteomes" id="UP000076078"/>
    </source>
</evidence>
<comment type="caution">
    <text evidence="2">The sequence shown here is derived from an EMBL/GenBank/DDBJ whole genome shotgun (WGS) entry which is preliminary data.</text>
</comment>
<keyword evidence="1" id="KW-0175">Coiled coil</keyword>
<gene>
    <name evidence="2" type="ORF">DLAC_09673</name>
</gene>
<dbReference type="Proteomes" id="UP000076078">
    <property type="component" value="Unassembled WGS sequence"/>
</dbReference>
<name>A0A151Z7D9_TIELA</name>
<dbReference type="AlphaFoldDB" id="A0A151Z7D9"/>
<reference evidence="2 3" key="1">
    <citation type="submission" date="2015-12" db="EMBL/GenBank/DDBJ databases">
        <title>Dictyostelia acquired genes for synthesis and detection of signals that induce cell-type specialization by lateral gene transfer from prokaryotes.</title>
        <authorList>
            <person name="Gloeckner G."/>
            <person name="Schaap P."/>
        </authorList>
    </citation>
    <scope>NUCLEOTIDE SEQUENCE [LARGE SCALE GENOMIC DNA]</scope>
    <source>
        <strain evidence="2 3">TK</strain>
    </source>
</reference>
<evidence type="ECO:0000256" key="1">
    <source>
        <dbReference type="SAM" id="Coils"/>
    </source>
</evidence>
<dbReference type="InParanoid" id="A0A151Z7D9"/>
<feature type="coiled-coil region" evidence="1">
    <location>
        <begin position="47"/>
        <end position="102"/>
    </location>
</feature>
<dbReference type="EMBL" id="LODT01000039">
    <property type="protein sequence ID" value="KYQ89704.1"/>
    <property type="molecule type" value="Genomic_DNA"/>
</dbReference>
<evidence type="ECO:0000313" key="2">
    <source>
        <dbReference type="EMBL" id="KYQ89704.1"/>
    </source>
</evidence>
<proteinExistence type="predicted"/>
<protein>
    <submittedName>
        <fullName evidence="2">Uncharacterized protein</fullName>
    </submittedName>
</protein>
<organism evidence="2 3">
    <name type="scientific">Tieghemostelium lacteum</name>
    <name type="common">Slime mold</name>
    <name type="synonym">Dictyostelium lacteum</name>
    <dbReference type="NCBI Taxonomy" id="361077"/>
    <lineage>
        <taxon>Eukaryota</taxon>
        <taxon>Amoebozoa</taxon>
        <taxon>Evosea</taxon>
        <taxon>Eumycetozoa</taxon>
        <taxon>Dictyostelia</taxon>
        <taxon>Dictyosteliales</taxon>
        <taxon>Raperosteliaceae</taxon>
        <taxon>Tieghemostelium</taxon>
    </lineage>
</organism>
<sequence>MESQLYKLKETINILENELNKYKLFYFRNNNINNSGQSNEESHIIELVDSKKLIKSLTNENNILKNKIKLQDKYLEEYKSNYKRVQEQIVQVQQQFEIQNENFSIISDQHHNLENDKLYHLKTILELKTVVHQLTEEKVKMDREKDLLESKLSSFTKSIESKDLELKKYLKLMDNLKNDVISLENDKNDLIKEIESNTNQLKKYFE</sequence>
<dbReference type="OMA" id="VNIDYIP"/>
<keyword evidence="3" id="KW-1185">Reference proteome</keyword>
<feature type="coiled-coil region" evidence="1">
    <location>
        <begin position="131"/>
        <end position="200"/>
    </location>
</feature>
<accession>A0A151Z7D9</accession>